<feature type="transmembrane region" description="Helical" evidence="1">
    <location>
        <begin position="266"/>
        <end position="283"/>
    </location>
</feature>
<name>A0ABT7STB4_9ALTE</name>
<protein>
    <submittedName>
        <fullName evidence="3">Acyltransferase</fullName>
        <ecNumber evidence="3">2.3.-.-</ecNumber>
    </submittedName>
</protein>
<comment type="caution">
    <text evidence="3">The sequence shown here is derived from an EMBL/GenBank/DDBJ whole genome shotgun (WGS) entry which is preliminary data.</text>
</comment>
<keyword evidence="3" id="KW-0808">Transferase</keyword>
<dbReference type="Pfam" id="PF01757">
    <property type="entry name" value="Acyl_transf_3"/>
    <property type="match status" value="1"/>
</dbReference>
<feature type="transmembrane region" description="Helical" evidence="1">
    <location>
        <begin position="161"/>
        <end position="180"/>
    </location>
</feature>
<dbReference type="InterPro" id="IPR050879">
    <property type="entry name" value="Acyltransferase_3"/>
</dbReference>
<dbReference type="Proteomes" id="UP001234343">
    <property type="component" value="Unassembled WGS sequence"/>
</dbReference>
<evidence type="ECO:0000256" key="1">
    <source>
        <dbReference type="SAM" id="Phobius"/>
    </source>
</evidence>
<keyword evidence="3" id="KW-0012">Acyltransferase</keyword>
<dbReference type="EC" id="2.3.-.-" evidence="3"/>
<sequence>MRGVAAVMVMLFHFNLALSPFLAANYPFISDILSYGYLGVPIFFVISGFVISLTVNLNEMGSKYVGKFILRRSIRLDIVYWLSIAIAIFLLVVESKVTNETLEMYSTSEVLIHMFYLQNILDLENQISMVYWTLCLEVQFYLFFILSLLTCKALFKDKADIVFCFAIGLPLAVYSILVDLRVLKELYTGLFFSQWHYFFLGYLCERFFRQGGAFRMAFFAWAICLLGFMLFLHAKPYTIAAMLTAAFIVLMRQYQFKARFLTNSWMLYLGSISYPLYVLHADLGWKVMSFSKIYVPVESLLNMLFVLMVGVVVSVIASHLMHIWVEKPSIKLSKKVR</sequence>
<dbReference type="EMBL" id="JAUCBP010000002">
    <property type="protein sequence ID" value="MDM7859437.1"/>
    <property type="molecule type" value="Genomic_DNA"/>
</dbReference>
<dbReference type="InterPro" id="IPR002656">
    <property type="entry name" value="Acyl_transf_3_dom"/>
</dbReference>
<dbReference type="PANTHER" id="PTHR23028">
    <property type="entry name" value="ACETYLTRANSFERASE"/>
    <property type="match status" value="1"/>
</dbReference>
<feature type="transmembrane region" description="Helical" evidence="1">
    <location>
        <begin position="303"/>
        <end position="325"/>
    </location>
</feature>
<feature type="domain" description="Acyltransferase 3" evidence="2">
    <location>
        <begin position="1"/>
        <end position="318"/>
    </location>
</feature>
<evidence type="ECO:0000313" key="4">
    <source>
        <dbReference type="Proteomes" id="UP001234343"/>
    </source>
</evidence>
<keyword evidence="1" id="KW-0472">Membrane</keyword>
<feature type="transmembrane region" description="Helical" evidence="1">
    <location>
        <begin position="33"/>
        <end position="57"/>
    </location>
</feature>
<organism evidence="3 4">
    <name type="scientific">Alteromonas arenosi</name>
    <dbReference type="NCBI Taxonomy" id="3055817"/>
    <lineage>
        <taxon>Bacteria</taxon>
        <taxon>Pseudomonadati</taxon>
        <taxon>Pseudomonadota</taxon>
        <taxon>Gammaproteobacteria</taxon>
        <taxon>Alteromonadales</taxon>
        <taxon>Alteromonadaceae</taxon>
        <taxon>Alteromonas/Salinimonas group</taxon>
        <taxon>Alteromonas</taxon>
    </lineage>
</organism>
<evidence type="ECO:0000313" key="3">
    <source>
        <dbReference type="EMBL" id="MDM7859437.1"/>
    </source>
</evidence>
<evidence type="ECO:0000259" key="2">
    <source>
        <dbReference type="Pfam" id="PF01757"/>
    </source>
</evidence>
<accession>A0ABT7STB4</accession>
<keyword evidence="1" id="KW-1133">Transmembrane helix</keyword>
<feature type="transmembrane region" description="Helical" evidence="1">
    <location>
        <begin position="213"/>
        <end position="231"/>
    </location>
</feature>
<dbReference type="GO" id="GO:0016746">
    <property type="term" value="F:acyltransferase activity"/>
    <property type="evidence" value="ECO:0007669"/>
    <property type="project" value="UniProtKB-KW"/>
</dbReference>
<feature type="transmembrane region" description="Helical" evidence="1">
    <location>
        <begin position="129"/>
        <end position="149"/>
    </location>
</feature>
<keyword evidence="1" id="KW-0812">Transmembrane</keyword>
<feature type="transmembrane region" description="Helical" evidence="1">
    <location>
        <begin position="78"/>
        <end position="97"/>
    </location>
</feature>
<keyword evidence="4" id="KW-1185">Reference proteome</keyword>
<gene>
    <name evidence="3" type="ORF">QTP81_02315</name>
</gene>
<proteinExistence type="predicted"/>
<reference evidence="3 4" key="1">
    <citation type="submission" date="2023-06" db="EMBL/GenBank/DDBJ databases">
        <title>Alteromonas sp. ASW11-36 isolated from intertidal sand.</title>
        <authorList>
            <person name="Li Y."/>
        </authorList>
    </citation>
    <scope>NUCLEOTIDE SEQUENCE [LARGE SCALE GENOMIC DNA]</scope>
    <source>
        <strain evidence="3 4">ASW11-36</strain>
    </source>
</reference>